<sequence>MKLNLILAFLLVAVMATSQTRDWENPEVFAINKEKPRATFLPYPDAKLAAQDDYSASPCFMSLDGTWKFHWVAKPSEAPADFYKENYDVSKWTDMPVPGNWEFNGFGIPIYTNVIYPFPTNPPYVNDNDNPVGSYKHQFDLPQTWDGRKVFIHFEGGTTAMYLWINGQKVGYTENAKSPAEFDITPYVRKGKNTLACQVYKYSDGSYIEDQDMWRLGGINRSVYLYSTAETRISDFFAHPDLDANYKNGVFSLDVELKNYATQNKNQTVEVTLLDGAGKSVFSKSQKVTVPSNGLKETTFSGTVSNPLKWTAETPNLYTLLISLKDEKNKIVEVTSSKIGFRKIEIKNAQVLINGKKVYFKGVNLHEYNYKTGQVVNREVMMRNIQLMKELNINAVRTSHYPQPTLWYKLCDQYGIYLVDEANQESHGLGYGPSNVSNLPEWNATHMDRIKNVVERDKNHASVIFWSLGNESGNGKAFFDTYDWAKARDKSRPVQYEQAHQRDRNTDIFCPMYPSWESMKRDAARDLEKPYIMCEYAHAMGNSMGNMQEYWDVMRSSKNMQGGFIWEWYNHGFPAKDDQGRFFWAYGGDLGGYNLVNDGNFCMDGMISPDQNYLPHTHIVKKVYQNILFKAKDLNNGIITVINDYKFTDLTNDNYSYEWVLLKNGNVESKGTFDVSVPADSQKDVKLNVPQIKAEPGVEYFLQVYAYNKKETAFLKAGFEVAKEEFAYDTNNYFSEKGKSGSLNISKEQDQIIVTAGTLKYQFATKDTRRGLTRFESDGRPVMRELPRLNFWRGPTDNDFGANDQINLRLWEVAGDNTRYSYLGSEEKDGNIAIKYECKLSAIEAKVNLTYTVNKDGSLNIKADYKALSDNLPDMMRFGMIMTLPREYNDFAWYGRGPHENYIDRKHDTFMGVWKGKVEDQAFSYYRPQETGNKTDVRWLTLTNDQNKGVRVEGGQPLSVSATNYKPEDLDPGRTKKQQHWSDVLPRNEVVLCVDLFQRGVAGLDSWGARPLSKYSFTDKEYSYNFTISLQK</sequence>
<evidence type="ECO:0000256" key="1">
    <source>
        <dbReference type="ARBA" id="ARBA00001412"/>
    </source>
</evidence>
<dbReference type="AlphaFoldDB" id="A0A212K410"/>
<dbReference type="InterPro" id="IPR050347">
    <property type="entry name" value="Bact_Beta-galactosidase"/>
</dbReference>
<dbReference type="InterPro" id="IPR023232">
    <property type="entry name" value="Glyco_hydro_2_AS"/>
</dbReference>
<organism evidence="13">
    <name type="scientific">uncultured Dysgonomonas sp</name>
    <dbReference type="NCBI Taxonomy" id="206096"/>
    <lineage>
        <taxon>Bacteria</taxon>
        <taxon>Pseudomonadati</taxon>
        <taxon>Bacteroidota</taxon>
        <taxon>Bacteroidia</taxon>
        <taxon>Bacteroidales</taxon>
        <taxon>Dysgonomonadaceae</taxon>
        <taxon>Dysgonomonas</taxon>
        <taxon>environmental samples</taxon>
    </lineage>
</organism>
<dbReference type="PROSITE" id="PS00608">
    <property type="entry name" value="GLYCOSYL_HYDROL_F2_2"/>
    <property type="match status" value="1"/>
</dbReference>
<comment type="subunit">
    <text evidence="4">Monomer.</text>
</comment>
<dbReference type="Pfam" id="PF02929">
    <property type="entry name" value="Bgal_small_N"/>
    <property type="match status" value="1"/>
</dbReference>
<gene>
    <name evidence="13" type="ORF">KL86DYS2_12979</name>
</gene>
<comment type="catalytic activity">
    <reaction evidence="1 10">
        <text>Hydrolysis of terminal non-reducing beta-D-galactose residues in beta-D-galactosides.</text>
        <dbReference type="EC" id="3.2.1.23"/>
    </reaction>
</comment>
<evidence type="ECO:0000256" key="10">
    <source>
        <dbReference type="RuleBase" id="RU361154"/>
    </source>
</evidence>
<dbReference type="InterPro" id="IPR006104">
    <property type="entry name" value="Glyco_hydro_2_N"/>
</dbReference>
<dbReference type="Pfam" id="PF02836">
    <property type="entry name" value="Glyco_hydro_2_C"/>
    <property type="match status" value="1"/>
</dbReference>
<dbReference type="PANTHER" id="PTHR46323:SF2">
    <property type="entry name" value="BETA-GALACTOSIDASE"/>
    <property type="match status" value="1"/>
</dbReference>
<dbReference type="GO" id="GO:0005990">
    <property type="term" value="P:lactose catabolic process"/>
    <property type="evidence" value="ECO:0007669"/>
    <property type="project" value="TreeGrafter"/>
</dbReference>
<dbReference type="SMART" id="SM01038">
    <property type="entry name" value="Bgal_small_N"/>
    <property type="match status" value="1"/>
</dbReference>
<dbReference type="InterPro" id="IPR014718">
    <property type="entry name" value="GH-type_carb-bd"/>
</dbReference>
<dbReference type="InterPro" id="IPR006103">
    <property type="entry name" value="Glyco_hydro_2_cat"/>
</dbReference>
<dbReference type="GO" id="GO:0009341">
    <property type="term" value="C:beta-galactosidase complex"/>
    <property type="evidence" value="ECO:0007669"/>
    <property type="project" value="InterPro"/>
</dbReference>
<dbReference type="InterPro" id="IPR004199">
    <property type="entry name" value="B-gal_small/dom_5"/>
</dbReference>
<dbReference type="InterPro" id="IPR006101">
    <property type="entry name" value="Glyco_hydro_2"/>
</dbReference>
<comment type="similarity">
    <text evidence="3 10">Belongs to the glycosyl hydrolase 2 family.</text>
</comment>
<reference evidence="13" key="1">
    <citation type="submission" date="2016-04" db="EMBL/GenBank/DDBJ databases">
        <authorList>
            <person name="Evans L.H."/>
            <person name="Alamgir A."/>
            <person name="Owens N."/>
            <person name="Weber N.D."/>
            <person name="Virtaneva K."/>
            <person name="Barbian K."/>
            <person name="Babar A."/>
            <person name="Rosenke K."/>
        </authorList>
    </citation>
    <scope>NUCLEOTIDE SEQUENCE</scope>
    <source>
        <strain evidence="13">86-2</strain>
    </source>
</reference>
<evidence type="ECO:0000256" key="9">
    <source>
        <dbReference type="ARBA" id="ARBA00032230"/>
    </source>
</evidence>
<evidence type="ECO:0000256" key="6">
    <source>
        <dbReference type="ARBA" id="ARBA00022801"/>
    </source>
</evidence>
<dbReference type="InterPro" id="IPR017853">
    <property type="entry name" value="GH"/>
</dbReference>
<dbReference type="InterPro" id="IPR023230">
    <property type="entry name" value="Glyco_hydro_2_CS"/>
</dbReference>
<dbReference type="SUPFAM" id="SSF49785">
    <property type="entry name" value="Galactose-binding domain-like"/>
    <property type="match status" value="1"/>
</dbReference>
<feature type="chain" id="PRO_5012849419" description="Beta-galactosidase" evidence="11">
    <location>
        <begin position="21"/>
        <end position="1032"/>
    </location>
</feature>
<accession>A0A212K410</accession>
<comment type="cofactor">
    <cofactor evidence="2">
        <name>Ca(2+)</name>
        <dbReference type="ChEBI" id="CHEBI:29108"/>
    </cofactor>
</comment>
<evidence type="ECO:0000256" key="7">
    <source>
        <dbReference type="ARBA" id="ARBA00022837"/>
    </source>
</evidence>
<dbReference type="GO" id="GO:0004565">
    <property type="term" value="F:beta-galactosidase activity"/>
    <property type="evidence" value="ECO:0007669"/>
    <property type="project" value="UniProtKB-EC"/>
</dbReference>
<keyword evidence="7" id="KW-0106">Calcium</keyword>
<dbReference type="InterPro" id="IPR032312">
    <property type="entry name" value="LacZ_4"/>
</dbReference>
<dbReference type="PANTHER" id="PTHR46323">
    <property type="entry name" value="BETA-GALACTOSIDASE"/>
    <property type="match status" value="1"/>
</dbReference>
<evidence type="ECO:0000259" key="12">
    <source>
        <dbReference type="SMART" id="SM01038"/>
    </source>
</evidence>
<evidence type="ECO:0000256" key="11">
    <source>
        <dbReference type="SAM" id="SignalP"/>
    </source>
</evidence>
<dbReference type="Gene3D" id="3.20.20.80">
    <property type="entry name" value="Glycosidases"/>
    <property type="match status" value="1"/>
</dbReference>
<keyword evidence="11" id="KW-0732">Signal</keyword>
<evidence type="ECO:0000256" key="8">
    <source>
        <dbReference type="ARBA" id="ARBA00023295"/>
    </source>
</evidence>
<feature type="signal peptide" evidence="11">
    <location>
        <begin position="1"/>
        <end position="20"/>
    </location>
</feature>
<dbReference type="InterPro" id="IPR008979">
    <property type="entry name" value="Galactose-bd-like_sf"/>
</dbReference>
<dbReference type="Gene3D" id="2.60.40.10">
    <property type="entry name" value="Immunoglobulins"/>
    <property type="match status" value="2"/>
</dbReference>
<dbReference type="Gene3D" id="2.60.120.260">
    <property type="entry name" value="Galactose-binding domain-like"/>
    <property type="match status" value="1"/>
</dbReference>
<dbReference type="Gene3D" id="2.70.98.10">
    <property type="match status" value="1"/>
</dbReference>
<feature type="domain" description="Beta galactosidase small chain/" evidence="12">
    <location>
        <begin position="753"/>
        <end position="1029"/>
    </location>
</feature>
<dbReference type="Pfam" id="PF02837">
    <property type="entry name" value="Glyco_hydro_2_N"/>
    <property type="match status" value="1"/>
</dbReference>
<evidence type="ECO:0000313" key="13">
    <source>
        <dbReference type="EMBL" id="SBW06470.1"/>
    </source>
</evidence>
<evidence type="ECO:0000256" key="2">
    <source>
        <dbReference type="ARBA" id="ARBA00001913"/>
    </source>
</evidence>
<dbReference type="PRINTS" id="PR00132">
    <property type="entry name" value="GLHYDRLASE2"/>
</dbReference>
<evidence type="ECO:0000256" key="5">
    <source>
        <dbReference type="ARBA" id="ARBA00012756"/>
    </source>
</evidence>
<dbReference type="RefSeq" id="WP_296951208.1">
    <property type="nucleotide sequence ID" value="NZ_LT599021.1"/>
</dbReference>
<dbReference type="FunFam" id="2.60.40.10:FF:000680">
    <property type="entry name" value="Beta-galactosidase"/>
    <property type="match status" value="1"/>
</dbReference>
<dbReference type="PROSITE" id="PS00719">
    <property type="entry name" value="GLYCOSYL_HYDROL_F2_1"/>
    <property type="match status" value="1"/>
</dbReference>
<dbReference type="SUPFAM" id="SSF51445">
    <property type="entry name" value="(Trans)glycosidases"/>
    <property type="match status" value="1"/>
</dbReference>
<dbReference type="SUPFAM" id="SSF74650">
    <property type="entry name" value="Galactose mutarotase-like"/>
    <property type="match status" value="1"/>
</dbReference>
<dbReference type="SUPFAM" id="SSF49303">
    <property type="entry name" value="beta-Galactosidase/glucuronidase domain"/>
    <property type="match status" value="2"/>
</dbReference>
<dbReference type="EMBL" id="FLUL01000001">
    <property type="protein sequence ID" value="SBW06470.1"/>
    <property type="molecule type" value="Genomic_DNA"/>
</dbReference>
<evidence type="ECO:0000256" key="4">
    <source>
        <dbReference type="ARBA" id="ARBA00011245"/>
    </source>
</evidence>
<keyword evidence="8 10" id="KW-0326">Glycosidase</keyword>
<dbReference type="InterPro" id="IPR036156">
    <property type="entry name" value="Beta-gal/glucu_dom_sf"/>
</dbReference>
<dbReference type="Pfam" id="PF00703">
    <property type="entry name" value="Glyco_hydro_2"/>
    <property type="match status" value="1"/>
</dbReference>
<keyword evidence="6 10" id="KW-0378">Hydrolase</keyword>
<dbReference type="EC" id="3.2.1.23" evidence="5 10"/>
<dbReference type="Pfam" id="PF16353">
    <property type="entry name" value="LacZ_4"/>
    <property type="match status" value="1"/>
</dbReference>
<dbReference type="InterPro" id="IPR011013">
    <property type="entry name" value="Gal_mutarotase_sf_dom"/>
</dbReference>
<evidence type="ECO:0000256" key="3">
    <source>
        <dbReference type="ARBA" id="ARBA00007401"/>
    </source>
</evidence>
<name>A0A212K410_9BACT</name>
<protein>
    <recommendedName>
        <fullName evidence="5 10">Beta-galactosidase</fullName>
        <ecNumber evidence="5 10">3.2.1.23</ecNumber>
    </recommendedName>
    <alternativeName>
        <fullName evidence="9 10">Lactase</fullName>
    </alternativeName>
</protein>
<dbReference type="InterPro" id="IPR013783">
    <property type="entry name" value="Ig-like_fold"/>
</dbReference>
<proteinExistence type="inferred from homology"/>
<dbReference type="GO" id="GO:0030246">
    <property type="term" value="F:carbohydrate binding"/>
    <property type="evidence" value="ECO:0007669"/>
    <property type="project" value="InterPro"/>
</dbReference>
<dbReference type="InterPro" id="IPR006102">
    <property type="entry name" value="Ig-like_GH2"/>
</dbReference>